<dbReference type="Proteomes" id="UP000193067">
    <property type="component" value="Unassembled WGS sequence"/>
</dbReference>
<accession>A0A1Y2I7K7</accession>
<evidence type="ECO:0000313" key="2">
    <source>
        <dbReference type="Proteomes" id="UP000193067"/>
    </source>
</evidence>
<gene>
    <name evidence="1" type="ORF">PYCCODRAFT_1440488</name>
</gene>
<reference evidence="1 2" key="1">
    <citation type="journal article" date="2015" name="Biotechnol. Biofuels">
        <title>Enhanced degradation of softwood versus hardwood by the white-rot fungus Pycnoporus coccineus.</title>
        <authorList>
            <person name="Couturier M."/>
            <person name="Navarro D."/>
            <person name="Chevret D."/>
            <person name="Henrissat B."/>
            <person name="Piumi F."/>
            <person name="Ruiz-Duenas F.J."/>
            <person name="Martinez A.T."/>
            <person name="Grigoriev I.V."/>
            <person name="Riley R."/>
            <person name="Lipzen A."/>
            <person name="Berrin J.G."/>
            <person name="Master E.R."/>
            <person name="Rosso M.N."/>
        </authorList>
    </citation>
    <scope>NUCLEOTIDE SEQUENCE [LARGE SCALE GENOMIC DNA]</scope>
    <source>
        <strain evidence="1 2">BRFM310</strain>
    </source>
</reference>
<dbReference type="EMBL" id="KZ084157">
    <property type="protein sequence ID" value="OSC97126.1"/>
    <property type="molecule type" value="Genomic_DNA"/>
</dbReference>
<dbReference type="InterPro" id="IPR043472">
    <property type="entry name" value="Macro_dom-like"/>
</dbReference>
<sequence>MITYRRTPAVLAPTSRVFHAPWVDYLLVLSIPYNLFDVMAANFTLFSFDEHLVEHWRESFAELVPDEVKQRVSFVHSKFEDLKSQFDCIVSPANSFGRFDGGFDQILTEALAPMSDQLALTRTAQHVLYQRWRGHAPPGTCTLIPLMDTPCYPNTFDCRYIALCPTMRIPGPVNWHKEIVYNCVWSLLVEIDRHNARAAEKDSGLTLITSVGMTGLATGIGMVPADVCARQTATAFAHFHQATTQPEKWSSLSWPDIMELRLKTPLPMQY</sequence>
<organism evidence="1 2">
    <name type="scientific">Trametes coccinea (strain BRFM310)</name>
    <name type="common">Pycnoporus coccineus</name>
    <dbReference type="NCBI Taxonomy" id="1353009"/>
    <lineage>
        <taxon>Eukaryota</taxon>
        <taxon>Fungi</taxon>
        <taxon>Dikarya</taxon>
        <taxon>Basidiomycota</taxon>
        <taxon>Agaricomycotina</taxon>
        <taxon>Agaricomycetes</taxon>
        <taxon>Polyporales</taxon>
        <taxon>Polyporaceae</taxon>
        <taxon>Trametes</taxon>
    </lineage>
</organism>
<dbReference type="STRING" id="1353009.A0A1Y2I7K7"/>
<protein>
    <submittedName>
        <fullName evidence="1">Macro domain-like protein</fullName>
    </submittedName>
</protein>
<dbReference type="AlphaFoldDB" id="A0A1Y2I7K7"/>
<evidence type="ECO:0000313" key="1">
    <source>
        <dbReference type="EMBL" id="OSC97126.1"/>
    </source>
</evidence>
<name>A0A1Y2I7K7_TRAC3</name>
<dbReference type="OrthoDB" id="6082470at2759"/>
<dbReference type="Gene3D" id="3.40.220.10">
    <property type="entry name" value="Leucine Aminopeptidase, subunit E, domain 1"/>
    <property type="match status" value="1"/>
</dbReference>
<proteinExistence type="predicted"/>
<dbReference type="SUPFAM" id="SSF52949">
    <property type="entry name" value="Macro domain-like"/>
    <property type="match status" value="1"/>
</dbReference>
<keyword evidence="2" id="KW-1185">Reference proteome</keyword>